<feature type="non-terminal residue" evidence="4">
    <location>
        <position position="1"/>
    </location>
</feature>
<sequence>QKMKVIKQYEDGKTSTAFLMIFSSPIPLYQQYLKILKDKEHIKEAVKSLALMKSTIITKKRGDPVAQMEKMLTVWLEDYRQKKVNVMLSEVQRKVKSLFNMLIQLAGEGYNQEFIASDGWFRRFRQRCQIHLVVMKKVQETSLVS</sequence>
<dbReference type="SUPFAM" id="SSF46689">
    <property type="entry name" value="Homeodomain-like"/>
    <property type="match status" value="1"/>
</dbReference>
<gene>
    <name evidence="4" type="ORF">OTU49_001173</name>
</gene>
<protein>
    <recommendedName>
        <fullName evidence="3">HTH CENPB-type domain-containing protein</fullName>
    </recommendedName>
</protein>
<dbReference type="GO" id="GO:0003677">
    <property type="term" value="F:DNA binding"/>
    <property type="evidence" value="ECO:0007669"/>
    <property type="project" value="UniProtKB-KW"/>
</dbReference>
<feature type="domain" description="HTH CENPB-type" evidence="3">
    <location>
        <begin position="56"/>
        <end position="134"/>
    </location>
</feature>
<dbReference type="SMART" id="SM00674">
    <property type="entry name" value="CENPB"/>
    <property type="match status" value="1"/>
</dbReference>
<evidence type="ECO:0000259" key="3">
    <source>
        <dbReference type="PROSITE" id="PS51253"/>
    </source>
</evidence>
<evidence type="ECO:0000313" key="4">
    <source>
        <dbReference type="EMBL" id="KAK8743629.1"/>
    </source>
</evidence>
<dbReference type="Proteomes" id="UP001445076">
    <property type="component" value="Unassembled WGS sequence"/>
</dbReference>
<dbReference type="GO" id="GO:0005634">
    <property type="term" value="C:nucleus"/>
    <property type="evidence" value="ECO:0007669"/>
    <property type="project" value="UniProtKB-SubCell"/>
</dbReference>
<keyword evidence="5" id="KW-1185">Reference proteome</keyword>
<dbReference type="InterPro" id="IPR006600">
    <property type="entry name" value="HTH_CenpB_DNA-bd_dom"/>
</dbReference>
<evidence type="ECO:0000256" key="2">
    <source>
        <dbReference type="ARBA" id="ARBA00023125"/>
    </source>
</evidence>
<dbReference type="InterPro" id="IPR009057">
    <property type="entry name" value="Homeodomain-like_sf"/>
</dbReference>
<keyword evidence="2" id="KW-0238">DNA-binding</keyword>
<reference evidence="4 5" key="1">
    <citation type="journal article" date="2024" name="BMC Genomics">
        <title>Genome assembly of redclaw crayfish (Cherax quadricarinatus) provides insights into its immune adaptation and hypoxia tolerance.</title>
        <authorList>
            <person name="Liu Z."/>
            <person name="Zheng J."/>
            <person name="Li H."/>
            <person name="Fang K."/>
            <person name="Wang S."/>
            <person name="He J."/>
            <person name="Zhou D."/>
            <person name="Weng S."/>
            <person name="Chi M."/>
            <person name="Gu Z."/>
            <person name="He J."/>
            <person name="Li F."/>
            <person name="Wang M."/>
        </authorList>
    </citation>
    <scope>NUCLEOTIDE SEQUENCE [LARGE SCALE GENOMIC DNA]</scope>
    <source>
        <strain evidence="4">ZL_2023a</strain>
    </source>
</reference>
<proteinExistence type="predicted"/>
<comment type="caution">
    <text evidence="4">The sequence shown here is derived from an EMBL/GenBank/DDBJ whole genome shotgun (WGS) entry which is preliminary data.</text>
</comment>
<comment type="subcellular location">
    <subcellularLocation>
        <location evidence="1">Nucleus</location>
    </subcellularLocation>
</comment>
<name>A0AAW0XVC3_CHEQU</name>
<organism evidence="4 5">
    <name type="scientific">Cherax quadricarinatus</name>
    <name type="common">Australian red claw crayfish</name>
    <dbReference type="NCBI Taxonomy" id="27406"/>
    <lineage>
        <taxon>Eukaryota</taxon>
        <taxon>Metazoa</taxon>
        <taxon>Ecdysozoa</taxon>
        <taxon>Arthropoda</taxon>
        <taxon>Crustacea</taxon>
        <taxon>Multicrustacea</taxon>
        <taxon>Malacostraca</taxon>
        <taxon>Eumalacostraca</taxon>
        <taxon>Eucarida</taxon>
        <taxon>Decapoda</taxon>
        <taxon>Pleocyemata</taxon>
        <taxon>Astacidea</taxon>
        <taxon>Parastacoidea</taxon>
        <taxon>Parastacidae</taxon>
        <taxon>Cherax</taxon>
    </lineage>
</organism>
<dbReference type="PROSITE" id="PS51253">
    <property type="entry name" value="HTH_CENPB"/>
    <property type="match status" value="1"/>
</dbReference>
<evidence type="ECO:0000256" key="1">
    <source>
        <dbReference type="ARBA" id="ARBA00004123"/>
    </source>
</evidence>
<accession>A0AAW0XVC3</accession>
<evidence type="ECO:0000313" key="5">
    <source>
        <dbReference type="Proteomes" id="UP001445076"/>
    </source>
</evidence>
<dbReference type="Pfam" id="PF03221">
    <property type="entry name" value="HTH_Tnp_Tc5"/>
    <property type="match status" value="1"/>
</dbReference>
<dbReference type="AlphaFoldDB" id="A0AAW0XVC3"/>
<dbReference type="Gene3D" id="1.10.10.60">
    <property type="entry name" value="Homeodomain-like"/>
    <property type="match status" value="1"/>
</dbReference>
<dbReference type="EMBL" id="JARKIK010000024">
    <property type="protein sequence ID" value="KAK8743629.1"/>
    <property type="molecule type" value="Genomic_DNA"/>
</dbReference>